<dbReference type="Pfam" id="PF15313">
    <property type="entry name" value="HEXIM"/>
    <property type="match status" value="1"/>
</dbReference>
<feature type="compositionally biased region" description="Acidic residues" evidence="9">
    <location>
        <begin position="181"/>
        <end position="202"/>
    </location>
</feature>
<evidence type="ECO:0000256" key="5">
    <source>
        <dbReference type="ARBA" id="ARBA00023054"/>
    </source>
</evidence>
<protein>
    <recommendedName>
        <fullName evidence="12">HEXIM P-TEFb complex subunit 1</fullName>
    </recommendedName>
</protein>
<comment type="caution">
    <text evidence="10">The sequence shown here is derived from an EMBL/GenBank/DDBJ whole genome shotgun (WGS) entry which is preliminary data.</text>
</comment>
<dbReference type="InterPro" id="IPR024872">
    <property type="entry name" value="HEXIM"/>
</dbReference>
<feature type="compositionally biased region" description="Basic residues" evidence="9">
    <location>
        <begin position="85"/>
        <end position="102"/>
    </location>
</feature>
<dbReference type="PANTHER" id="PTHR13469:SF8">
    <property type="entry name" value="HEXIM P-TEFB COMPLEX SUBUNIT 1"/>
    <property type="match status" value="1"/>
</dbReference>
<feature type="region of interest" description="Disordered" evidence="9">
    <location>
        <begin position="1"/>
        <end position="121"/>
    </location>
</feature>
<keyword evidence="11" id="KW-1185">Reference proteome</keyword>
<dbReference type="PANTHER" id="PTHR13469">
    <property type="entry name" value="HEXAMETHYLENE BISACETAMIDE INDUCIBLE 1"/>
    <property type="match status" value="1"/>
</dbReference>
<dbReference type="PRINTS" id="PR02094">
    <property type="entry name" value="HEXIMFAMILY"/>
</dbReference>
<feature type="compositionally biased region" description="Basic and acidic residues" evidence="9">
    <location>
        <begin position="107"/>
        <end position="121"/>
    </location>
</feature>
<accession>A0ABN9M129</accession>
<keyword evidence="6" id="KW-0804">Transcription</keyword>
<dbReference type="Proteomes" id="UP001176940">
    <property type="component" value="Unassembled WGS sequence"/>
</dbReference>
<evidence type="ECO:0000256" key="2">
    <source>
        <dbReference type="ARBA" id="ARBA00008409"/>
    </source>
</evidence>
<feature type="compositionally biased region" description="Basic and acidic residues" evidence="9">
    <location>
        <begin position="71"/>
        <end position="84"/>
    </location>
</feature>
<evidence type="ECO:0000256" key="7">
    <source>
        <dbReference type="ARBA" id="ARBA00023242"/>
    </source>
</evidence>
<comment type="subcellular location">
    <subcellularLocation>
        <location evidence="1">Nucleus</location>
    </subcellularLocation>
</comment>
<proteinExistence type="inferred from homology"/>
<evidence type="ECO:0000313" key="10">
    <source>
        <dbReference type="EMBL" id="CAJ0956144.1"/>
    </source>
</evidence>
<feature type="region of interest" description="Disordered" evidence="9">
    <location>
        <begin position="174"/>
        <end position="202"/>
    </location>
</feature>
<comment type="similarity">
    <text evidence="2">Belongs to the HEXIM family.</text>
</comment>
<evidence type="ECO:0000256" key="8">
    <source>
        <dbReference type="SAM" id="Coils"/>
    </source>
</evidence>
<gene>
    <name evidence="10" type="ORF">RIMI_LOCUS15399765</name>
</gene>
<evidence type="ECO:0000313" key="11">
    <source>
        <dbReference type="Proteomes" id="UP001176940"/>
    </source>
</evidence>
<keyword evidence="4" id="KW-0805">Transcription regulation</keyword>
<evidence type="ECO:0000256" key="6">
    <source>
        <dbReference type="ARBA" id="ARBA00023163"/>
    </source>
</evidence>
<keyword evidence="3" id="KW-0678">Repressor</keyword>
<feature type="compositionally biased region" description="Basic and acidic residues" evidence="9">
    <location>
        <begin position="1"/>
        <end position="14"/>
    </location>
</feature>
<organism evidence="10 11">
    <name type="scientific">Ranitomeya imitator</name>
    <name type="common">mimic poison frog</name>
    <dbReference type="NCBI Taxonomy" id="111125"/>
    <lineage>
        <taxon>Eukaryota</taxon>
        <taxon>Metazoa</taxon>
        <taxon>Chordata</taxon>
        <taxon>Craniata</taxon>
        <taxon>Vertebrata</taxon>
        <taxon>Euteleostomi</taxon>
        <taxon>Amphibia</taxon>
        <taxon>Batrachia</taxon>
        <taxon>Anura</taxon>
        <taxon>Neobatrachia</taxon>
        <taxon>Hyloidea</taxon>
        <taxon>Dendrobatidae</taxon>
        <taxon>Dendrobatinae</taxon>
        <taxon>Ranitomeya</taxon>
    </lineage>
</organism>
<keyword evidence="5 8" id="KW-0175">Coiled coil</keyword>
<evidence type="ECO:0000256" key="9">
    <source>
        <dbReference type="SAM" id="MobiDB-lite"/>
    </source>
</evidence>
<feature type="coiled-coil region" evidence="8">
    <location>
        <begin position="227"/>
        <end position="288"/>
    </location>
</feature>
<evidence type="ECO:0008006" key="12">
    <source>
        <dbReference type="Google" id="ProtNLM"/>
    </source>
</evidence>
<evidence type="ECO:0000256" key="3">
    <source>
        <dbReference type="ARBA" id="ARBA00022491"/>
    </source>
</evidence>
<dbReference type="EMBL" id="CAUEEQ010041363">
    <property type="protein sequence ID" value="CAJ0956144.1"/>
    <property type="molecule type" value="Genomic_DNA"/>
</dbReference>
<evidence type="ECO:0000256" key="1">
    <source>
        <dbReference type="ARBA" id="ARBA00004123"/>
    </source>
</evidence>
<reference evidence="10" key="1">
    <citation type="submission" date="2023-07" db="EMBL/GenBank/DDBJ databases">
        <authorList>
            <person name="Stuckert A."/>
        </authorList>
    </citation>
    <scope>NUCLEOTIDE SEQUENCE</scope>
</reference>
<sequence>MAEFRPGWHQEELKTVAGGGSLLASQEDSGWQPRAEEERGECQRNPSTLACPVKEDQGVKVGDYPKPGQLGRDKSQQDEEWKELGKKRHRRRPSKKKRRWKPYNKLTWEEKKRLEERESQRASRMRAEMFAKGQPVAPYNTTQFLMEDHDQEEPDLCPPQRRGLASFPTLHANSFAKGDSTEEDAEEEDDGTGSDGIESDDGVEFLQKDFSETYEKYHVESLQDMSKQELIREYLELEKCMSRMEEENNRLRLKISTIQVAGTQDSQIRDLEMKLEKLKEEHRRLLWERGAGGGRSLRTLIPWQEPALQC</sequence>
<keyword evidence="7" id="KW-0539">Nucleus</keyword>
<name>A0ABN9M129_9NEOB</name>
<evidence type="ECO:0000256" key="4">
    <source>
        <dbReference type="ARBA" id="ARBA00023015"/>
    </source>
</evidence>
<dbReference type="Gene3D" id="6.10.250.2910">
    <property type="match status" value="1"/>
</dbReference>